<accession>A0AAV6WSM6</accession>
<proteinExistence type="predicted"/>
<dbReference type="Proteomes" id="UP000826271">
    <property type="component" value="Unassembled WGS sequence"/>
</dbReference>
<evidence type="ECO:0000313" key="3">
    <source>
        <dbReference type="Proteomes" id="UP000826271"/>
    </source>
</evidence>
<reference evidence="2" key="1">
    <citation type="submission" date="2019-10" db="EMBL/GenBank/DDBJ databases">
        <authorList>
            <person name="Zhang R."/>
            <person name="Pan Y."/>
            <person name="Wang J."/>
            <person name="Ma R."/>
            <person name="Yu S."/>
        </authorList>
    </citation>
    <scope>NUCLEOTIDE SEQUENCE</scope>
    <source>
        <strain evidence="2">LA-IB0</strain>
        <tissue evidence="2">Leaf</tissue>
    </source>
</reference>
<dbReference type="Pfam" id="PF03108">
    <property type="entry name" value="DBD_Tnp_Mut"/>
    <property type="match status" value="1"/>
</dbReference>
<keyword evidence="3" id="KW-1185">Reference proteome</keyword>
<gene>
    <name evidence="2" type="ORF">BUALT_Bualt12G0145100</name>
</gene>
<dbReference type="EMBL" id="WHWC01000012">
    <property type="protein sequence ID" value="KAG8373188.1"/>
    <property type="molecule type" value="Genomic_DNA"/>
</dbReference>
<dbReference type="InterPro" id="IPR004332">
    <property type="entry name" value="Transposase_MuDR"/>
</dbReference>
<name>A0AAV6WSM6_9LAMI</name>
<sequence length="98" mass="11603">MFLTDWYSDPGEEDELVILDGLDDENGQRRGHTHEYFRKEEWNMKSKTLVRSLERLLYRKCVFDIHFIRNEAARITSKCKNEACNWRIHASTILVVGG</sequence>
<evidence type="ECO:0000259" key="1">
    <source>
        <dbReference type="Pfam" id="PF03108"/>
    </source>
</evidence>
<protein>
    <recommendedName>
        <fullName evidence="1">Transposase MuDR plant domain-containing protein</fullName>
    </recommendedName>
</protein>
<comment type="caution">
    <text evidence="2">The sequence shown here is derived from an EMBL/GenBank/DDBJ whole genome shotgun (WGS) entry which is preliminary data.</text>
</comment>
<organism evidence="2 3">
    <name type="scientific">Buddleja alternifolia</name>
    <dbReference type="NCBI Taxonomy" id="168488"/>
    <lineage>
        <taxon>Eukaryota</taxon>
        <taxon>Viridiplantae</taxon>
        <taxon>Streptophyta</taxon>
        <taxon>Embryophyta</taxon>
        <taxon>Tracheophyta</taxon>
        <taxon>Spermatophyta</taxon>
        <taxon>Magnoliopsida</taxon>
        <taxon>eudicotyledons</taxon>
        <taxon>Gunneridae</taxon>
        <taxon>Pentapetalae</taxon>
        <taxon>asterids</taxon>
        <taxon>lamiids</taxon>
        <taxon>Lamiales</taxon>
        <taxon>Scrophulariaceae</taxon>
        <taxon>Buddlejeae</taxon>
        <taxon>Buddleja</taxon>
    </lineage>
</organism>
<evidence type="ECO:0000313" key="2">
    <source>
        <dbReference type="EMBL" id="KAG8373188.1"/>
    </source>
</evidence>
<dbReference type="AlphaFoldDB" id="A0AAV6WSM6"/>
<feature type="domain" description="Transposase MuDR plant" evidence="1">
    <location>
        <begin position="60"/>
        <end position="91"/>
    </location>
</feature>